<dbReference type="GO" id="GO:0008654">
    <property type="term" value="P:phospholipid biosynthetic process"/>
    <property type="evidence" value="ECO:0007669"/>
    <property type="project" value="InterPro"/>
</dbReference>
<gene>
    <name evidence="4" type="ORF">DLD82_06190</name>
</gene>
<dbReference type="Proteomes" id="UP000245934">
    <property type="component" value="Unassembled WGS sequence"/>
</dbReference>
<dbReference type="Pfam" id="PF01066">
    <property type="entry name" value="CDP-OH_P_transf"/>
    <property type="match status" value="1"/>
</dbReference>
<protein>
    <submittedName>
        <fullName evidence="4">CDP-alcohol phosphatidyltransferase family protein</fullName>
    </submittedName>
</protein>
<dbReference type="GO" id="GO:0016780">
    <property type="term" value="F:phosphotransferase activity, for other substituted phosphate groups"/>
    <property type="evidence" value="ECO:0007669"/>
    <property type="project" value="InterPro"/>
</dbReference>
<comment type="similarity">
    <text evidence="2">Belongs to the CDP-alcohol phosphatidyltransferase class-I family.</text>
</comment>
<sequence>MTLDSYRDHVKPIIDPVVSGCLRLGITPDTCTVLSLIAAAGAGIGFYFYEIGIGTLCILLNAIFDALDGSIARAMSIQSLRGDFLDHTVDRYADIFMICGIFAGPLCPWQIGVFGMTGVLMASYLGTQAQAVGIGRFYGGFLGRADRLILLIGAGILSLISSILILGLSLFAWVLFIFGVFGHITAAQRFMHVWKQL</sequence>
<evidence type="ECO:0000256" key="1">
    <source>
        <dbReference type="ARBA" id="ARBA00022679"/>
    </source>
</evidence>
<dbReference type="GeneID" id="97609024"/>
<evidence type="ECO:0000313" key="5">
    <source>
        <dbReference type="Proteomes" id="UP000245934"/>
    </source>
</evidence>
<feature type="transmembrane region" description="Helical" evidence="3">
    <location>
        <begin position="148"/>
        <end position="166"/>
    </location>
</feature>
<dbReference type="InterPro" id="IPR043130">
    <property type="entry name" value="CDP-OH_PTrfase_TM_dom"/>
</dbReference>
<accession>A0A2V2NFN0</accession>
<comment type="caution">
    <text evidence="4">The sequence shown here is derived from an EMBL/GenBank/DDBJ whole genome shotgun (WGS) entry which is preliminary data.</text>
</comment>
<dbReference type="PROSITE" id="PS00379">
    <property type="entry name" value="CDP_ALCOHOL_P_TRANSF"/>
    <property type="match status" value="1"/>
</dbReference>
<keyword evidence="3" id="KW-1133">Transmembrane helix</keyword>
<proteinExistence type="inferred from homology"/>
<dbReference type="RefSeq" id="WP_109940246.1">
    <property type="nucleotide sequence ID" value="NZ_CP176366.1"/>
</dbReference>
<dbReference type="InterPro" id="IPR000462">
    <property type="entry name" value="CDP-OH_P_trans"/>
</dbReference>
<reference evidence="4 5" key="1">
    <citation type="submission" date="2018-05" db="EMBL/GenBank/DDBJ databases">
        <title>Draft genome of Methanospirillum stamsii Pt1.</title>
        <authorList>
            <person name="Dueholm M.S."/>
            <person name="Nielsen P.H."/>
            <person name="Bakmann L.F."/>
            <person name="Otzen D.E."/>
        </authorList>
    </citation>
    <scope>NUCLEOTIDE SEQUENCE [LARGE SCALE GENOMIC DNA]</scope>
    <source>
        <strain evidence="4 5">Pt1</strain>
    </source>
</reference>
<organism evidence="4 5">
    <name type="scientific">Methanospirillum stamsii</name>
    <dbReference type="NCBI Taxonomy" id="1277351"/>
    <lineage>
        <taxon>Archaea</taxon>
        <taxon>Methanobacteriati</taxon>
        <taxon>Methanobacteriota</taxon>
        <taxon>Stenosarchaea group</taxon>
        <taxon>Methanomicrobia</taxon>
        <taxon>Methanomicrobiales</taxon>
        <taxon>Methanospirillaceae</taxon>
        <taxon>Methanospirillum</taxon>
    </lineage>
</organism>
<keyword evidence="3" id="KW-0812">Transmembrane</keyword>
<feature type="transmembrane region" description="Helical" evidence="3">
    <location>
        <begin position="95"/>
        <end position="127"/>
    </location>
</feature>
<evidence type="ECO:0000256" key="2">
    <source>
        <dbReference type="RuleBase" id="RU003750"/>
    </source>
</evidence>
<dbReference type="InterPro" id="IPR048254">
    <property type="entry name" value="CDP_ALCOHOL_P_TRANSF_CS"/>
</dbReference>
<evidence type="ECO:0000256" key="3">
    <source>
        <dbReference type="SAM" id="Phobius"/>
    </source>
</evidence>
<keyword evidence="3" id="KW-0472">Membrane</keyword>
<dbReference type="Gene3D" id="1.20.120.1760">
    <property type="match status" value="1"/>
</dbReference>
<keyword evidence="1 2" id="KW-0808">Transferase</keyword>
<keyword evidence="5" id="KW-1185">Reference proteome</keyword>
<dbReference type="OrthoDB" id="9904at2157"/>
<evidence type="ECO:0000313" key="4">
    <source>
        <dbReference type="EMBL" id="PWR75168.1"/>
    </source>
</evidence>
<name>A0A2V2NFN0_9EURY</name>
<dbReference type="GO" id="GO:0016020">
    <property type="term" value="C:membrane"/>
    <property type="evidence" value="ECO:0007669"/>
    <property type="project" value="InterPro"/>
</dbReference>
<dbReference type="AlphaFoldDB" id="A0A2V2NFN0"/>
<dbReference type="EMBL" id="QGMZ01000012">
    <property type="protein sequence ID" value="PWR75168.1"/>
    <property type="molecule type" value="Genomic_DNA"/>
</dbReference>